<dbReference type="Gene3D" id="3.40.50.150">
    <property type="entry name" value="Vaccinia Virus protein VP39"/>
    <property type="match status" value="2"/>
</dbReference>
<gene>
    <name evidence="5" type="ORF">MM171A00774_0021</name>
    <name evidence="6" type="ORF">MM171B00591_0013</name>
</gene>
<dbReference type="InterPro" id="IPR002941">
    <property type="entry name" value="DNA_methylase_N4/N6"/>
</dbReference>
<sequence>MAAKVKISDLKIEETLFIRSGYNEDAIQRYMELYNSTGKFKAIKVQAGTLVVIDGWHRIEAAKRLKVETIQADKIEVKDSDLRAKAYEYNKAHGVPLSREERNQLIGRLSLEDGKTPVQLAKLMGLSERWIREIISIGITSETNNSVPDQRRELTDEDIPIIARLLLGGETQEQVAETFGVTQPRISQVWSSFRDNVKKLYAEDRLLKREVAENVGLNVDEVDKILQEYGDPLNFEQMTGTWWPEFGLDDRFGKDHKSNLPADLVRNVLALYTKPGDVVLDPAAGGGVVIDVTKDMVNRKCYAYDLTPSRKDIKTYNARSGSPPNSPDKPDLVFLDLPYGPMKEYSADSEDLANLDIDDFLGDLSKIFSYWASGILVVLMASYRKDGKVTDLPYESEKRMIENGWKIIEHIVNNNGRVPSETGANKDSAEEYRWLMRKHIHIIVGEKT</sequence>
<accession>A0A6M3M3Z8</accession>
<feature type="domain" description="DNA methylase N-4/N-6" evidence="4">
    <location>
        <begin position="246"/>
        <end position="312"/>
    </location>
</feature>
<dbReference type="Pfam" id="PF01555">
    <property type="entry name" value="N6_N4_Mtase"/>
    <property type="match status" value="1"/>
</dbReference>
<reference evidence="5" key="1">
    <citation type="submission" date="2020-03" db="EMBL/GenBank/DDBJ databases">
        <title>The deep terrestrial virosphere.</title>
        <authorList>
            <person name="Holmfeldt K."/>
            <person name="Nilsson E."/>
            <person name="Simone D."/>
            <person name="Lopez-Fernandez M."/>
            <person name="Wu X."/>
            <person name="de Brujin I."/>
            <person name="Lundin D."/>
            <person name="Andersson A."/>
            <person name="Bertilsson S."/>
            <person name="Dopson M."/>
        </authorList>
    </citation>
    <scope>NUCLEOTIDE SEQUENCE</scope>
    <source>
        <strain evidence="5">MM171A00774</strain>
        <strain evidence="6">MM171B00591</strain>
    </source>
</reference>
<dbReference type="GO" id="GO:0032259">
    <property type="term" value="P:methylation"/>
    <property type="evidence" value="ECO:0007669"/>
    <property type="project" value="UniProtKB-KW"/>
</dbReference>
<protein>
    <submittedName>
        <fullName evidence="5">Putative methyltransferase</fullName>
    </submittedName>
</protein>
<evidence type="ECO:0000256" key="2">
    <source>
        <dbReference type="ARBA" id="ARBA00022679"/>
    </source>
</evidence>
<evidence type="ECO:0000256" key="3">
    <source>
        <dbReference type="ARBA" id="ARBA00022691"/>
    </source>
</evidence>
<dbReference type="EMBL" id="MT143855">
    <property type="protein sequence ID" value="QJB03653.1"/>
    <property type="molecule type" value="Genomic_DNA"/>
</dbReference>
<dbReference type="InterPro" id="IPR029063">
    <property type="entry name" value="SAM-dependent_MTases_sf"/>
</dbReference>
<dbReference type="InterPro" id="IPR002295">
    <property type="entry name" value="N4/N6-MTase_EcoPI_Mod-like"/>
</dbReference>
<organism evidence="5">
    <name type="scientific">viral metagenome</name>
    <dbReference type="NCBI Taxonomy" id="1070528"/>
    <lineage>
        <taxon>unclassified sequences</taxon>
        <taxon>metagenomes</taxon>
        <taxon>organismal metagenomes</taxon>
    </lineage>
</organism>
<keyword evidence="3" id="KW-0949">S-adenosyl-L-methionine</keyword>
<name>A0A6M3M3Z8_9ZZZZ</name>
<dbReference type="GO" id="GO:0003677">
    <property type="term" value="F:DNA binding"/>
    <property type="evidence" value="ECO:0007669"/>
    <property type="project" value="InterPro"/>
</dbReference>
<evidence type="ECO:0000259" key="4">
    <source>
        <dbReference type="Pfam" id="PF01555"/>
    </source>
</evidence>
<evidence type="ECO:0000313" key="5">
    <source>
        <dbReference type="EMBL" id="QJA99935.1"/>
    </source>
</evidence>
<dbReference type="AlphaFoldDB" id="A0A6M3M3Z8"/>
<evidence type="ECO:0000256" key="1">
    <source>
        <dbReference type="ARBA" id="ARBA00022603"/>
    </source>
</evidence>
<dbReference type="SUPFAM" id="SSF88659">
    <property type="entry name" value="Sigma3 and sigma4 domains of RNA polymerase sigma factors"/>
    <property type="match status" value="1"/>
</dbReference>
<dbReference type="EMBL" id="MT143674">
    <property type="protein sequence ID" value="QJA99935.1"/>
    <property type="molecule type" value="Genomic_DNA"/>
</dbReference>
<keyword evidence="1 5" id="KW-0489">Methyltransferase</keyword>
<dbReference type="InterPro" id="IPR036086">
    <property type="entry name" value="ParB/Sulfiredoxin_sf"/>
</dbReference>
<dbReference type="PRINTS" id="PR00506">
    <property type="entry name" value="D21N6MTFRASE"/>
</dbReference>
<dbReference type="GO" id="GO:0008170">
    <property type="term" value="F:N-methyltransferase activity"/>
    <property type="evidence" value="ECO:0007669"/>
    <property type="project" value="InterPro"/>
</dbReference>
<dbReference type="SUPFAM" id="SSF53335">
    <property type="entry name" value="S-adenosyl-L-methionine-dependent methyltransferases"/>
    <property type="match status" value="1"/>
</dbReference>
<keyword evidence="2 5" id="KW-0808">Transferase</keyword>
<proteinExistence type="predicted"/>
<evidence type="ECO:0000313" key="6">
    <source>
        <dbReference type="EMBL" id="QJB03653.1"/>
    </source>
</evidence>
<dbReference type="InterPro" id="IPR013324">
    <property type="entry name" value="RNA_pol_sigma_r3/r4-like"/>
</dbReference>
<dbReference type="SUPFAM" id="SSF110849">
    <property type="entry name" value="ParB/Sulfiredoxin"/>
    <property type="match status" value="1"/>
</dbReference>
<dbReference type="Gene3D" id="3.90.1530.10">
    <property type="entry name" value="Conserved hypothetical protein from pyrococcus furiosus pfu- 392566-001, ParB domain"/>
    <property type="match status" value="1"/>
</dbReference>